<keyword evidence="2" id="KW-1185">Reference proteome</keyword>
<sequence>MGRQPITSTTKQTATTRTSSWRDIVAAQYELQQARLRITIEDDGDTEEHL</sequence>
<proteinExistence type="predicted"/>
<protein>
    <submittedName>
        <fullName evidence="1">Uncharacterized protein</fullName>
    </submittedName>
</protein>
<dbReference type="EMBL" id="UETB01000004">
    <property type="protein sequence ID" value="SSA40223.1"/>
    <property type="molecule type" value="Genomic_DNA"/>
</dbReference>
<evidence type="ECO:0000313" key="1">
    <source>
        <dbReference type="EMBL" id="SSA40223.1"/>
    </source>
</evidence>
<reference evidence="1 2" key="1">
    <citation type="submission" date="2016-10" db="EMBL/GenBank/DDBJ databases">
        <authorList>
            <person name="Cai Z."/>
        </authorList>
    </citation>
    <scope>NUCLEOTIDE SEQUENCE [LARGE SCALE GENOMIC DNA]</scope>
    <source>
        <strain evidence="1 2">CGMCC 1.10826</strain>
    </source>
</reference>
<dbReference type="Proteomes" id="UP000250222">
    <property type="component" value="Unassembled WGS sequence"/>
</dbReference>
<dbReference type="AlphaFoldDB" id="A0A2Y9C4V2"/>
<dbReference type="RefSeq" id="WP_181424566.1">
    <property type="nucleotide sequence ID" value="NZ_QKLZ01000004.1"/>
</dbReference>
<organism evidence="1 2">
    <name type="scientific">Georgenia satyanarayanai</name>
    <dbReference type="NCBI Taxonomy" id="860221"/>
    <lineage>
        <taxon>Bacteria</taxon>
        <taxon>Bacillati</taxon>
        <taxon>Actinomycetota</taxon>
        <taxon>Actinomycetes</taxon>
        <taxon>Micrococcales</taxon>
        <taxon>Bogoriellaceae</taxon>
        <taxon>Georgenia</taxon>
    </lineage>
</organism>
<name>A0A2Y9C4V2_9MICO</name>
<gene>
    <name evidence="1" type="ORF">SAMN05216184_10480</name>
</gene>
<accession>A0A2Y9C4V2</accession>
<evidence type="ECO:0000313" key="2">
    <source>
        <dbReference type="Proteomes" id="UP000250222"/>
    </source>
</evidence>